<reference evidence="10 11" key="1">
    <citation type="submission" date="2019-02" db="EMBL/GenBank/DDBJ databases">
        <title>Deep-cultivation of Planctomycetes and their phenomic and genomic characterization uncovers novel biology.</title>
        <authorList>
            <person name="Wiegand S."/>
            <person name="Jogler M."/>
            <person name="Boedeker C."/>
            <person name="Pinto D."/>
            <person name="Vollmers J."/>
            <person name="Rivas-Marin E."/>
            <person name="Kohn T."/>
            <person name="Peeters S.H."/>
            <person name="Heuer A."/>
            <person name="Rast P."/>
            <person name="Oberbeckmann S."/>
            <person name="Bunk B."/>
            <person name="Jeske O."/>
            <person name="Meyerdierks A."/>
            <person name="Storesund J.E."/>
            <person name="Kallscheuer N."/>
            <person name="Luecker S."/>
            <person name="Lage O.M."/>
            <person name="Pohl T."/>
            <person name="Merkel B.J."/>
            <person name="Hornburger P."/>
            <person name="Mueller R.-W."/>
            <person name="Bruemmer F."/>
            <person name="Labrenz M."/>
            <person name="Spormann A.M."/>
            <person name="Op den Camp H."/>
            <person name="Overmann J."/>
            <person name="Amann R."/>
            <person name="Jetten M.S.M."/>
            <person name="Mascher T."/>
            <person name="Medema M.H."/>
            <person name="Devos D.P."/>
            <person name="Kaster A.-K."/>
            <person name="Ovreas L."/>
            <person name="Rohde M."/>
            <person name="Galperin M.Y."/>
            <person name="Jogler C."/>
        </authorList>
    </citation>
    <scope>NUCLEOTIDE SEQUENCE [LARGE SCALE GENOMIC DNA]</scope>
    <source>
        <strain evidence="10 11">Spa11</strain>
    </source>
</reference>
<evidence type="ECO:0000256" key="1">
    <source>
        <dbReference type="ARBA" id="ARBA00022490"/>
    </source>
</evidence>
<dbReference type="PANTHER" id="PTHR43616">
    <property type="entry name" value="GLYCEROL DEHYDROGENASE"/>
    <property type="match status" value="1"/>
</dbReference>
<evidence type="ECO:0000256" key="4">
    <source>
        <dbReference type="ARBA" id="ARBA00022857"/>
    </source>
</evidence>
<keyword evidence="3" id="KW-0479">Metal-binding</keyword>
<name>A0A518K7Y8_9BACT</name>
<dbReference type="EC" id="1.1.1.261" evidence="10"/>
<dbReference type="Gene3D" id="3.40.50.1970">
    <property type="match status" value="1"/>
</dbReference>
<dbReference type="GO" id="GO:0046872">
    <property type="term" value="F:metal ion binding"/>
    <property type="evidence" value="ECO:0007669"/>
    <property type="project" value="UniProtKB-KW"/>
</dbReference>
<evidence type="ECO:0000256" key="7">
    <source>
        <dbReference type="ARBA" id="ARBA00023098"/>
    </source>
</evidence>
<accession>A0A518K7Y8</accession>
<evidence type="ECO:0000313" key="11">
    <source>
        <dbReference type="Proteomes" id="UP000316426"/>
    </source>
</evidence>
<dbReference type="InterPro" id="IPR032837">
    <property type="entry name" value="G1PDH"/>
</dbReference>
<evidence type="ECO:0000256" key="3">
    <source>
        <dbReference type="ARBA" id="ARBA00022723"/>
    </source>
</evidence>
<keyword evidence="2" id="KW-0444">Lipid biosynthesis</keyword>
<keyword evidence="6" id="KW-0520">NAD</keyword>
<evidence type="ECO:0000256" key="5">
    <source>
        <dbReference type="ARBA" id="ARBA00023002"/>
    </source>
</evidence>
<dbReference type="KEGG" id="bmei:Spa11_21050"/>
<keyword evidence="9" id="KW-1208">Phospholipid metabolism</keyword>
<protein>
    <submittedName>
        <fullName evidence="10">Glycerol-1-phosphate dehydrogenase [NAD(P)+]</fullName>
        <ecNumber evidence="10">1.1.1.261</ecNumber>
    </submittedName>
</protein>
<keyword evidence="4" id="KW-0521">NADP</keyword>
<dbReference type="Gene3D" id="1.20.1090.10">
    <property type="entry name" value="Dehydroquinate synthase-like - alpha domain"/>
    <property type="match status" value="1"/>
</dbReference>
<dbReference type="RefSeq" id="WP_145111700.1">
    <property type="nucleotide sequence ID" value="NZ_CP036349.1"/>
</dbReference>
<dbReference type="GO" id="GO:0050492">
    <property type="term" value="F:glycerol-1-phosphate dehydrogenase [NAD(P)+] activity"/>
    <property type="evidence" value="ECO:0007669"/>
    <property type="project" value="UniProtKB-EC"/>
</dbReference>
<dbReference type="GO" id="GO:0008654">
    <property type="term" value="P:phospholipid biosynthetic process"/>
    <property type="evidence" value="ECO:0007669"/>
    <property type="project" value="UniProtKB-KW"/>
</dbReference>
<organism evidence="10 11">
    <name type="scientific">Botrimarina mediterranea</name>
    <dbReference type="NCBI Taxonomy" id="2528022"/>
    <lineage>
        <taxon>Bacteria</taxon>
        <taxon>Pseudomonadati</taxon>
        <taxon>Planctomycetota</taxon>
        <taxon>Planctomycetia</taxon>
        <taxon>Pirellulales</taxon>
        <taxon>Lacipirellulaceae</taxon>
        <taxon>Botrimarina</taxon>
    </lineage>
</organism>
<proteinExistence type="predicted"/>
<evidence type="ECO:0000256" key="2">
    <source>
        <dbReference type="ARBA" id="ARBA00022516"/>
    </source>
</evidence>
<dbReference type="AlphaFoldDB" id="A0A518K7Y8"/>
<dbReference type="InterPro" id="IPR016205">
    <property type="entry name" value="Glycerol_DH"/>
</dbReference>
<keyword evidence="7" id="KW-0443">Lipid metabolism</keyword>
<dbReference type="EMBL" id="CP036349">
    <property type="protein sequence ID" value="QDV73906.1"/>
    <property type="molecule type" value="Genomic_DNA"/>
</dbReference>
<dbReference type="Proteomes" id="UP000316426">
    <property type="component" value="Chromosome"/>
</dbReference>
<keyword evidence="11" id="KW-1185">Reference proteome</keyword>
<dbReference type="Pfam" id="PF13685">
    <property type="entry name" value="Fe-ADH_2"/>
    <property type="match status" value="1"/>
</dbReference>
<dbReference type="PANTHER" id="PTHR43616:SF5">
    <property type="entry name" value="GLYCEROL DEHYDROGENASE 1"/>
    <property type="match status" value="1"/>
</dbReference>
<evidence type="ECO:0000256" key="9">
    <source>
        <dbReference type="ARBA" id="ARBA00023264"/>
    </source>
</evidence>
<evidence type="ECO:0000256" key="8">
    <source>
        <dbReference type="ARBA" id="ARBA00023209"/>
    </source>
</evidence>
<keyword evidence="8" id="KW-0594">Phospholipid biosynthesis</keyword>
<dbReference type="CDD" id="cd08175">
    <property type="entry name" value="G1PDH"/>
    <property type="match status" value="1"/>
</dbReference>
<gene>
    <name evidence="10" type="primary">egsA</name>
    <name evidence="10" type="ORF">Spa11_21050</name>
</gene>
<keyword evidence="1" id="KW-0963">Cytoplasm</keyword>
<evidence type="ECO:0000256" key="6">
    <source>
        <dbReference type="ARBA" id="ARBA00023027"/>
    </source>
</evidence>
<keyword evidence="5 10" id="KW-0560">Oxidoreductase</keyword>
<evidence type="ECO:0000313" key="10">
    <source>
        <dbReference type="EMBL" id="QDV73906.1"/>
    </source>
</evidence>
<dbReference type="SUPFAM" id="SSF56796">
    <property type="entry name" value="Dehydroquinate synthase-like"/>
    <property type="match status" value="1"/>
</dbReference>
<sequence length="458" mass="49596">MSESLADRQRIDNALQAARDTKQLLVGRGVLRDAGALFASSFPSHSAILVADDSTYSVAGRALEESLSAAGVRLHDPAVLPAEGLYAESHFVDRALAAIAATDAIPVALGAGTINDVVKLAAHRAGRRYLCVATAASMDGYTAYGSSITHEGSKQTFDCPAPFAVVADIDIIAAAPAWLNASGYADLFAKCPAGADWLLADGLGVEAIDAPTWAMVQDRLCDWLADPEGVRRGEVEPIQRLTVALMMTGFAMQASLSSRPASGAEHQFSHLWDMENHTHDGSAPSHGFKVGIGSLASLRLYEAILDRPLDQIDVESAVNQWPKWSQDEATIPRLFDDPAPVNKAALINKGIEESNAKRISRNDLRKELTTLKDRWPQLRDRLSGHVYSVAEARDMLAAAGCPTESQQIGITPARLRSSHLKAYFLRRRYTVLDFVRRAGLWNELIGEEDSEPYPETPT</sequence>